<feature type="transmembrane region" description="Helical" evidence="2">
    <location>
        <begin position="413"/>
        <end position="434"/>
    </location>
</feature>
<dbReference type="AlphaFoldDB" id="A0A444QDU5"/>
<comment type="caution">
    <text evidence="3">The sequence shown here is derived from an EMBL/GenBank/DDBJ whole genome shotgun (WGS) entry which is preliminary data.</text>
</comment>
<dbReference type="EMBL" id="RZNC01000001">
    <property type="protein sequence ID" value="RWZ67752.1"/>
    <property type="molecule type" value="Genomic_DNA"/>
</dbReference>
<keyword evidence="2" id="KW-1133">Transmembrane helix</keyword>
<organism evidence="3 4">
    <name type="scientific">Labedella populi</name>
    <dbReference type="NCBI Taxonomy" id="2498850"/>
    <lineage>
        <taxon>Bacteria</taxon>
        <taxon>Bacillati</taxon>
        <taxon>Actinomycetota</taxon>
        <taxon>Actinomycetes</taxon>
        <taxon>Micrococcales</taxon>
        <taxon>Microbacteriaceae</taxon>
        <taxon>Labedella</taxon>
    </lineage>
</organism>
<dbReference type="OrthoDB" id="5095211at2"/>
<keyword evidence="2" id="KW-0812">Transmembrane</keyword>
<evidence type="ECO:0000256" key="2">
    <source>
        <dbReference type="SAM" id="Phobius"/>
    </source>
</evidence>
<reference evidence="3 4" key="1">
    <citation type="submission" date="2018-12" db="EMBL/GenBank/DDBJ databases">
        <authorList>
            <person name="Li F."/>
        </authorList>
    </citation>
    <scope>NUCLEOTIDE SEQUENCE [LARGE SCALE GENOMIC DNA]</scope>
    <source>
        <strain evidence="3 4">8H24J-4-2</strain>
    </source>
</reference>
<dbReference type="Proteomes" id="UP000288603">
    <property type="component" value="Unassembled WGS sequence"/>
</dbReference>
<proteinExistence type="predicted"/>
<name>A0A444QDU5_9MICO</name>
<protein>
    <submittedName>
        <fullName evidence="3">Uncharacterized protein</fullName>
    </submittedName>
</protein>
<dbReference type="Gene3D" id="1.25.40.10">
    <property type="entry name" value="Tetratricopeptide repeat domain"/>
    <property type="match status" value="1"/>
</dbReference>
<accession>A0A444QDU5</accession>
<evidence type="ECO:0000313" key="3">
    <source>
        <dbReference type="EMBL" id="RWZ67752.1"/>
    </source>
</evidence>
<feature type="region of interest" description="Disordered" evidence="1">
    <location>
        <begin position="478"/>
        <end position="497"/>
    </location>
</feature>
<keyword evidence="4" id="KW-1185">Reference proteome</keyword>
<sequence length="526" mass="55643">MADPVEGVVYRAESFLAVGQVDRADSLLRDELVQRPDEPALLLTLAKVFQVRRQWPDVVQTATAALESNPDSLAARMMIAWAAYQIGDLALMKQHLDVVLTHRPDQPTALMYLALHGERDHSTAGKRRTREIYRSALERSGGDPWYLLMAAKIEVRLADSAGARRLVDAGLAENPTDVDLLQMKAGLATTSIEESMGIVSGLLAGSPADPALRARFDALVSARRRAVLSMLWLAPALIALVIAFLDGPFRTGALVAVGAASFTVWGVRNASIQALPPGYQAELASNAPWRLAVRSGGRTAAALTVVGAILLAFQVPFGAWFLVLAAGSWAVARLASLSHERRLAASADADLAALQPGIVSAAGEGSTIGPATRAVHRLRWRHAVTTPLLLIPFCVVGLIPAGSPDEAPAARAALGMIAAIVGLTAIAAATPWVREPGRQSATVWRVVRLAVPGVLLTLVFLVGLANAVWVTGAWASGQAETPAEEPTTPATIPPGYFDDLESPAPIPTFTIPEFDLPSIPPLEPEG</sequence>
<dbReference type="InterPro" id="IPR011990">
    <property type="entry name" value="TPR-like_helical_dom_sf"/>
</dbReference>
<dbReference type="RefSeq" id="WP_128496867.1">
    <property type="nucleotide sequence ID" value="NZ_RZNC01000001.1"/>
</dbReference>
<dbReference type="SUPFAM" id="SSF48452">
    <property type="entry name" value="TPR-like"/>
    <property type="match status" value="1"/>
</dbReference>
<feature type="compositionally biased region" description="Low complexity" evidence="1">
    <location>
        <begin position="479"/>
        <end position="490"/>
    </location>
</feature>
<evidence type="ECO:0000256" key="1">
    <source>
        <dbReference type="SAM" id="MobiDB-lite"/>
    </source>
</evidence>
<gene>
    <name evidence="3" type="ORF">ELQ92_00285</name>
</gene>
<feature type="transmembrane region" description="Helical" evidence="2">
    <location>
        <begin position="383"/>
        <end position="401"/>
    </location>
</feature>
<keyword evidence="2" id="KW-0472">Membrane</keyword>
<feature type="transmembrane region" description="Helical" evidence="2">
    <location>
        <begin position="446"/>
        <end position="469"/>
    </location>
</feature>
<feature type="transmembrane region" description="Helical" evidence="2">
    <location>
        <begin position="226"/>
        <end position="245"/>
    </location>
</feature>
<evidence type="ECO:0000313" key="4">
    <source>
        <dbReference type="Proteomes" id="UP000288603"/>
    </source>
</evidence>